<dbReference type="PANTHER" id="PTHR31956:SF1">
    <property type="entry name" value="NON-SPECIFIC PHOSPHOLIPASE C1"/>
    <property type="match status" value="1"/>
</dbReference>
<dbReference type="CDD" id="cd00146">
    <property type="entry name" value="PKD"/>
    <property type="match status" value="3"/>
</dbReference>
<organism evidence="5 6">
    <name type="scientific">Jatrophihabitans cynanchi</name>
    <dbReference type="NCBI Taxonomy" id="2944128"/>
    <lineage>
        <taxon>Bacteria</taxon>
        <taxon>Bacillati</taxon>
        <taxon>Actinomycetota</taxon>
        <taxon>Actinomycetes</taxon>
        <taxon>Jatrophihabitantales</taxon>
        <taxon>Jatrophihabitantaceae</taxon>
        <taxon>Jatrophihabitans</taxon>
    </lineage>
</organism>
<dbReference type="RefSeq" id="WP_269443061.1">
    <property type="nucleotide sequence ID" value="NZ_CP097463.1"/>
</dbReference>
<evidence type="ECO:0000313" key="6">
    <source>
        <dbReference type="Proteomes" id="UP001164693"/>
    </source>
</evidence>
<reference evidence="5" key="1">
    <citation type="submission" date="2022-05" db="EMBL/GenBank/DDBJ databases">
        <title>Jatrophihabitans sp. SB3-54 whole genome sequence.</title>
        <authorList>
            <person name="Suh M.K."/>
            <person name="Eom M.K."/>
            <person name="Kim J.S."/>
            <person name="Kim H.S."/>
            <person name="Do H.E."/>
            <person name="Shin Y.K."/>
            <person name="Lee J.-S."/>
        </authorList>
    </citation>
    <scope>NUCLEOTIDE SEQUENCE</scope>
    <source>
        <strain evidence="5">SB3-54</strain>
    </source>
</reference>
<proteinExistence type="predicted"/>
<gene>
    <name evidence="5" type="ORF">M6B22_18620</name>
</gene>
<feature type="domain" description="PKD" evidence="4">
    <location>
        <begin position="595"/>
        <end position="679"/>
    </location>
</feature>
<keyword evidence="6" id="KW-1185">Reference proteome</keyword>
<feature type="domain" description="PKD" evidence="4">
    <location>
        <begin position="680"/>
        <end position="768"/>
    </location>
</feature>
<feature type="domain" description="PKD" evidence="4">
    <location>
        <begin position="290"/>
        <end position="378"/>
    </location>
</feature>
<evidence type="ECO:0000256" key="3">
    <source>
        <dbReference type="SAM" id="SignalP"/>
    </source>
</evidence>
<name>A0ABY7JYW0_9ACTN</name>
<dbReference type="PROSITE" id="PS50093">
    <property type="entry name" value="PKD"/>
    <property type="match status" value="3"/>
</dbReference>
<dbReference type="InterPro" id="IPR007312">
    <property type="entry name" value="Phosphoesterase"/>
</dbReference>
<dbReference type="SUPFAM" id="SSF53649">
    <property type="entry name" value="Alkaline phosphatase-like"/>
    <property type="match status" value="1"/>
</dbReference>
<dbReference type="EMBL" id="CP097463">
    <property type="protein sequence ID" value="WAX56527.1"/>
    <property type="molecule type" value="Genomic_DNA"/>
</dbReference>
<dbReference type="Pfam" id="PF18911">
    <property type="entry name" value="PKD_4"/>
    <property type="match status" value="3"/>
</dbReference>
<evidence type="ECO:0000313" key="5">
    <source>
        <dbReference type="EMBL" id="WAX56527.1"/>
    </source>
</evidence>
<dbReference type="Proteomes" id="UP001164693">
    <property type="component" value="Chromosome"/>
</dbReference>
<dbReference type="Gene3D" id="3.40.720.10">
    <property type="entry name" value="Alkaline Phosphatase, subunit A"/>
    <property type="match status" value="1"/>
</dbReference>
<evidence type="ECO:0000259" key="4">
    <source>
        <dbReference type="PROSITE" id="PS50093"/>
    </source>
</evidence>
<dbReference type="InterPro" id="IPR022409">
    <property type="entry name" value="PKD/Chitinase_dom"/>
</dbReference>
<evidence type="ECO:0000256" key="2">
    <source>
        <dbReference type="ARBA" id="ARBA00023026"/>
    </source>
</evidence>
<dbReference type="SUPFAM" id="SSF49299">
    <property type="entry name" value="PKD domain"/>
    <property type="match status" value="3"/>
</dbReference>
<dbReference type="SMART" id="SM00089">
    <property type="entry name" value="PKD"/>
    <property type="match status" value="3"/>
</dbReference>
<dbReference type="InterPro" id="IPR013783">
    <property type="entry name" value="Ig-like_fold"/>
</dbReference>
<keyword evidence="2" id="KW-0843">Virulence</keyword>
<feature type="signal peptide" evidence="3">
    <location>
        <begin position="1"/>
        <end position="19"/>
    </location>
</feature>
<evidence type="ECO:0000256" key="1">
    <source>
        <dbReference type="ARBA" id="ARBA00022801"/>
    </source>
</evidence>
<keyword evidence="1" id="KW-0378">Hydrolase</keyword>
<accession>A0ABY7JYW0</accession>
<dbReference type="Pfam" id="PF04185">
    <property type="entry name" value="Phosphoesterase"/>
    <property type="match status" value="1"/>
</dbReference>
<dbReference type="Gene3D" id="2.60.40.10">
    <property type="entry name" value="Immunoglobulins"/>
    <property type="match status" value="3"/>
</dbReference>
<dbReference type="InterPro" id="IPR017850">
    <property type="entry name" value="Alkaline_phosphatase_core_sf"/>
</dbReference>
<dbReference type="PANTHER" id="PTHR31956">
    <property type="entry name" value="NON-SPECIFIC PHOSPHOLIPASE C4-RELATED"/>
    <property type="match status" value="1"/>
</dbReference>
<feature type="chain" id="PRO_5047194764" evidence="3">
    <location>
        <begin position="20"/>
        <end position="981"/>
    </location>
</feature>
<dbReference type="InterPro" id="IPR000601">
    <property type="entry name" value="PKD_dom"/>
</dbReference>
<protein>
    <submittedName>
        <fullName evidence="5">PKD domain-containing protein</fullName>
    </submittedName>
</protein>
<keyword evidence="3" id="KW-0732">Signal</keyword>
<sequence length="981" mass="97222">MRGSRLLRLLVSVSFAASAGVSVQALTAAPAAAATAAVPRPDHVVIVVEENRGFGTVLGSPNAPFINSLAAAGADFTQSFAETHPSQPNYLALFSGSTQGLTDDSCPHTYTAGDLGSQLIAAGFGFAGYSESLPSVGYTGCGSGKYARKHAPWVNFSNLAASTNQPFTAFPTDYSLLPEVSFVIPNLDNDMHDGTVAQGDQWLQNNLGGYITWAQTHNSVFVLTFDEDEGTSPNQIPTIITGQGVVPGSYVETINHYNLLRTLEDAYGLAPLGAAASAAPIVDIWAPPSGNQPPVAAFTSSCDQLGCSFDGSGSADPDGSISSYAWDFGDGATGSGVAPTHSYAAGGTNQVTLTVTDGGGATGAVTHAVTVSAPAGSAVAADGFGRSVSGGWGTADVGGVWSRVGSSSLFSVGAGVGQIRVPSAGSGPTVLLGSVSAADVDLLVDVGVDKVATGSGDTVVLMARRSGSSDYRLKLRLLSGGVVHLAWSRVVAGAERTLGEVLVKGLTYSPGQLLRVRFDVSGAGVTAVSGSVWPVGSVEPVAPVISGTDSEPSLQGAGSIGIQAGLASTVTNAPVSFSFDNLAVTDTSGPGQPPANEPPTAAFVSSCTGLACTFDGSGSADPDGSISSYAWDFGDGATGSGAAPTHAYAAGGSNQVTLTVTDGGGATGAVTHAVTVSAPANQPPVAAFTSSCDQLGCSFDGSGSADPDGSISSYAWDFGDGATGSGVAPTHSYAAGGTNQVTLTVTDGGGATGAVTHAVTVSAPAGSAVAADGFGRSVSGGWGTADVGGVWSRVGSSSLFSVGAGVGQIRVPSAGSGPTVLLGSVSAADVDLLVDVGVDKVATGSGDTVVLMARRSGSSDYRLKLRLLSGGVVHLAWSRVVAGAERTLGEVLVKGLTYSPGQLLRVRFDVSGAGVTAVSGSVWPVGSVEPVAPVISGTDSEPSLQGAGSIGIQAGLASTVTNAPVSFSFDNLAVTDRSAGV</sequence>
<dbReference type="InterPro" id="IPR035986">
    <property type="entry name" value="PKD_dom_sf"/>
</dbReference>